<evidence type="ECO:0000256" key="2">
    <source>
        <dbReference type="ARBA" id="ARBA00007430"/>
    </source>
</evidence>
<evidence type="ECO:0000256" key="5">
    <source>
        <dbReference type="ARBA" id="ARBA00022989"/>
    </source>
</evidence>
<feature type="transmembrane region" description="Helical" evidence="7">
    <location>
        <begin position="14"/>
        <end position="38"/>
    </location>
</feature>
<evidence type="ECO:0000256" key="7">
    <source>
        <dbReference type="SAM" id="Phobius"/>
    </source>
</evidence>
<dbReference type="Pfam" id="PF13440">
    <property type="entry name" value="Polysacc_synt_3"/>
    <property type="match status" value="1"/>
</dbReference>
<evidence type="ECO:0000256" key="3">
    <source>
        <dbReference type="ARBA" id="ARBA00022475"/>
    </source>
</evidence>
<reference evidence="8" key="2">
    <citation type="submission" date="2021-04" db="EMBL/GenBank/DDBJ databases">
        <authorList>
            <person name="Gilroy R."/>
        </authorList>
    </citation>
    <scope>NUCLEOTIDE SEQUENCE</scope>
    <source>
        <strain evidence="8">ChiGjej6B6-14162</strain>
    </source>
</reference>
<accession>A0A9D1X8T0</accession>
<organism evidence="8 9">
    <name type="scientific">Candidatus Parabacteroides intestinipullorum</name>
    <dbReference type="NCBI Taxonomy" id="2838723"/>
    <lineage>
        <taxon>Bacteria</taxon>
        <taxon>Pseudomonadati</taxon>
        <taxon>Bacteroidota</taxon>
        <taxon>Bacteroidia</taxon>
        <taxon>Bacteroidales</taxon>
        <taxon>Tannerellaceae</taxon>
        <taxon>Parabacteroides</taxon>
    </lineage>
</organism>
<feature type="transmembrane region" description="Helical" evidence="7">
    <location>
        <begin position="418"/>
        <end position="439"/>
    </location>
</feature>
<comment type="caution">
    <text evidence="8">The sequence shown here is derived from an EMBL/GenBank/DDBJ whole genome shotgun (WGS) entry which is preliminary data.</text>
</comment>
<gene>
    <name evidence="8" type="ORF">H9977_08165</name>
</gene>
<dbReference type="AlphaFoldDB" id="A0A9D1X8T0"/>
<feature type="transmembrane region" description="Helical" evidence="7">
    <location>
        <begin position="384"/>
        <end position="406"/>
    </location>
</feature>
<feature type="transmembrane region" description="Helical" evidence="7">
    <location>
        <begin position="117"/>
        <end position="138"/>
    </location>
</feature>
<evidence type="ECO:0000256" key="6">
    <source>
        <dbReference type="ARBA" id="ARBA00023136"/>
    </source>
</evidence>
<reference evidence="8" key="1">
    <citation type="journal article" date="2021" name="PeerJ">
        <title>Extensive microbial diversity within the chicken gut microbiome revealed by metagenomics and culture.</title>
        <authorList>
            <person name="Gilroy R."/>
            <person name="Ravi A."/>
            <person name="Getino M."/>
            <person name="Pursley I."/>
            <person name="Horton D.L."/>
            <person name="Alikhan N.F."/>
            <person name="Baker D."/>
            <person name="Gharbi K."/>
            <person name="Hall N."/>
            <person name="Watson M."/>
            <person name="Adriaenssens E.M."/>
            <person name="Foster-Nyarko E."/>
            <person name="Jarju S."/>
            <person name="Secka A."/>
            <person name="Antonio M."/>
            <person name="Oren A."/>
            <person name="Chaudhuri R.R."/>
            <person name="La Ragione R."/>
            <person name="Hildebrand F."/>
            <person name="Pallen M.J."/>
        </authorList>
    </citation>
    <scope>NUCLEOTIDE SEQUENCE</scope>
    <source>
        <strain evidence="8">ChiGjej6B6-14162</strain>
    </source>
</reference>
<dbReference type="GO" id="GO:0005886">
    <property type="term" value="C:plasma membrane"/>
    <property type="evidence" value="ECO:0007669"/>
    <property type="project" value="UniProtKB-SubCell"/>
</dbReference>
<dbReference type="PANTHER" id="PTHR30250:SF10">
    <property type="entry name" value="LIPOPOLYSACCHARIDE BIOSYNTHESIS PROTEIN WZXC"/>
    <property type="match status" value="1"/>
</dbReference>
<sequence>MAEQTLREKTAKGLFWGGISNGVQQVLALGFGIFLSRILSPGDYGMVGLLAIFTGFANTLQESGFSAALTNRQDIKREDYNSVFWFNVTMGVVMYVILFFCAPLIADFFGQPDLIWVSRIVFLSFLFGCFGTAQAAFLFKNLKVKERAKIDIFSLLISNTASLIMALNGMAYWGIAIQSALYIALGTLFRWYYSPWRPTFSFTFRPLKEMFPFSGKLLLTNLFSQISLNVFSILLGKFYTVQQVGYYSQAYKWMTMGGGLINGTITGVAQPVFAQIIAEKERQVQVFRKMVRFISFVAFPLMFGLALIAKELILITVTDKWEPCVPILRILCVWGAFAPICELYKNVVISHGRSNIYLWSNVIFGISQLVLLVVMVPFGLLWMIVAYVVAYFCWLLAWHCLANRLVGIRLLDVIKDLFPYLCITFLVLGCSYFCSTLVSNLYMKFALKIIVSVCLYIGIMRISDSVIFRECFDFLLRRR</sequence>
<feature type="transmembrane region" description="Helical" evidence="7">
    <location>
        <begin position="150"/>
        <end position="167"/>
    </location>
</feature>
<evidence type="ECO:0000256" key="1">
    <source>
        <dbReference type="ARBA" id="ARBA00004651"/>
    </source>
</evidence>
<name>A0A9D1X8T0_9BACT</name>
<feature type="transmembrane region" description="Helical" evidence="7">
    <location>
        <begin position="213"/>
        <end position="239"/>
    </location>
</feature>
<comment type="subcellular location">
    <subcellularLocation>
        <location evidence="1">Cell membrane</location>
        <topology evidence="1">Multi-pass membrane protein</topology>
    </subcellularLocation>
</comment>
<evidence type="ECO:0000313" key="8">
    <source>
        <dbReference type="EMBL" id="HIX74988.1"/>
    </source>
</evidence>
<feature type="transmembrane region" description="Helical" evidence="7">
    <location>
        <begin position="259"/>
        <end position="278"/>
    </location>
</feature>
<proteinExistence type="inferred from homology"/>
<dbReference type="EMBL" id="DXEL01000055">
    <property type="protein sequence ID" value="HIX74988.1"/>
    <property type="molecule type" value="Genomic_DNA"/>
</dbReference>
<feature type="transmembrane region" description="Helical" evidence="7">
    <location>
        <begin position="44"/>
        <end position="61"/>
    </location>
</feature>
<feature type="transmembrane region" description="Helical" evidence="7">
    <location>
        <begin position="173"/>
        <end position="193"/>
    </location>
</feature>
<feature type="transmembrane region" description="Helical" evidence="7">
    <location>
        <begin position="82"/>
        <end position="105"/>
    </location>
</feature>
<evidence type="ECO:0000256" key="4">
    <source>
        <dbReference type="ARBA" id="ARBA00022692"/>
    </source>
</evidence>
<comment type="similarity">
    <text evidence="2">Belongs to the polysaccharide synthase family.</text>
</comment>
<feature type="transmembrane region" description="Helical" evidence="7">
    <location>
        <begin position="327"/>
        <end position="344"/>
    </location>
</feature>
<dbReference type="CDD" id="cd13127">
    <property type="entry name" value="MATE_tuaB_like"/>
    <property type="match status" value="1"/>
</dbReference>
<evidence type="ECO:0000313" key="9">
    <source>
        <dbReference type="Proteomes" id="UP000886740"/>
    </source>
</evidence>
<dbReference type="PANTHER" id="PTHR30250">
    <property type="entry name" value="PST FAMILY PREDICTED COLANIC ACID TRANSPORTER"/>
    <property type="match status" value="1"/>
</dbReference>
<keyword evidence="5 7" id="KW-1133">Transmembrane helix</keyword>
<dbReference type="InterPro" id="IPR050833">
    <property type="entry name" value="Poly_Biosynth_Transport"/>
</dbReference>
<protein>
    <submittedName>
        <fullName evidence="8">Lipopolysaccharide biosynthesis protein</fullName>
    </submittedName>
</protein>
<dbReference type="Proteomes" id="UP000886740">
    <property type="component" value="Unassembled WGS sequence"/>
</dbReference>
<keyword evidence="4 7" id="KW-0812">Transmembrane</keyword>
<feature type="transmembrane region" description="Helical" evidence="7">
    <location>
        <begin position="445"/>
        <end position="468"/>
    </location>
</feature>
<keyword evidence="6 7" id="KW-0472">Membrane</keyword>
<feature type="transmembrane region" description="Helical" evidence="7">
    <location>
        <begin position="290"/>
        <end position="315"/>
    </location>
</feature>
<keyword evidence="3" id="KW-1003">Cell membrane</keyword>
<feature type="transmembrane region" description="Helical" evidence="7">
    <location>
        <begin position="356"/>
        <end position="378"/>
    </location>
</feature>